<name>A0A543CX23_9PSEU</name>
<evidence type="ECO:0000313" key="1">
    <source>
        <dbReference type="EMBL" id="TQM01663.1"/>
    </source>
</evidence>
<dbReference type="Proteomes" id="UP000315677">
    <property type="component" value="Unassembled WGS sequence"/>
</dbReference>
<evidence type="ECO:0000313" key="2">
    <source>
        <dbReference type="Proteomes" id="UP000315677"/>
    </source>
</evidence>
<dbReference type="AlphaFoldDB" id="A0A543CX23"/>
<keyword evidence="2" id="KW-1185">Reference proteome</keyword>
<proteinExistence type="predicted"/>
<accession>A0A543CX23</accession>
<dbReference type="EMBL" id="VFPA01000009">
    <property type="protein sequence ID" value="TQM01663.1"/>
    <property type="molecule type" value="Genomic_DNA"/>
</dbReference>
<comment type="caution">
    <text evidence="1">The sequence shown here is derived from an EMBL/GenBank/DDBJ whole genome shotgun (WGS) entry which is preliminary data.</text>
</comment>
<protein>
    <submittedName>
        <fullName evidence="1">Uncharacterized protein</fullName>
    </submittedName>
</protein>
<sequence>MSLGWIPDRANRPRGSLSAEERKHAVNDVLGGMSIIGAAVVWGVLAGDLTRWVDEAQADAAAES</sequence>
<reference evidence="1 2" key="1">
    <citation type="submission" date="2019-06" db="EMBL/GenBank/DDBJ databases">
        <title>Sequencing the genomes of 1000 actinobacteria strains.</title>
        <authorList>
            <person name="Klenk H.-P."/>
        </authorList>
    </citation>
    <scope>NUCLEOTIDE SEQUENCE [LARGE SCALE GENOMIC DNA]</scope>
    <source>
        <strain evidence="1 2">DSM 45301</strain>
    </source>
</reference>
<organism evidence="1 2">
    <name type="scientific">Pseudonocardia kunmingensis</name>
    <dbReference type="NCBI Taxonomy" id="630975"/>
    <lineage>
        <taxon>Bacteria</taxon>
        <taxon>Bacillati</taxon>
        <taxon>Actinomycetota</taxon>
        <taxon>Actinomycetes</taxon>
        <taxon>Pseudonocardiales</taxon>
        <taxon>Pseudonocardiaceae</taxon>
        <taxon>Pseudonocardia</taxon>
    </lineage>
</organism>
<gene>
    <name evidence="1" type="ORF">FB558_8564</name>
</gene>